<protein>
    <submittedName>
        <fullName evidence="1">Uncharacterized protein</fullName>
    </submittedName>
</protein>
<evidence type="ECO:0000313" key="2">
    <source>
        <dbReference type="Proteomes" id="UP001557470"/>
    </source>
</evidence>
<comment type="caution">
    <text evidence="1">The sequence shown here is derived from an EMBL/GenBank/DDBJ whole genome shotgun (WGS) entry which is preliminary data.</text>
</comment>
<dbReference type="EMBL" id="JAGEUA010000001">
    <property type="protein sequence ID" value="KAL1021802.1"/>
    <property type="molecule type" value="Genomic_DNA"/>
</dbReference>
<accession>A0ABD0Y981</accession>
<dbReference type="Proteomes" id="UP001557470">
    <property type="component" value="Unassembled WGS sequence"/>
</dbReference>
<dbReference type="AlphaFoldDB" id="A0ABD0Y981"/>
<proteinExistence type="predicted"/>
<sequence>MVLSSTLCVHQIPVNHPLHSLLQCLPGTSQSSLPKPTSVSTRFQSIICSTAYLSVYHVSVNHPLHSLPQCLSAYLSVYQVPVNHSLHSLPQCLPGTSKLPAPQPTSVSTRYQSITRSTAYLSVYQVPVNHPLHSLPQCLTAGGRCGQHQ</sequence>
<organism evidence="1 2">
    <name type="scientific">Umbra pygmaea</name>
    <name type="common">Eastern mudminnow</name>
    <dbReference type="NCBI Taxonomy" id="75934"/>
    <lineage>
        <taxon>Eukaryota</taxon>
        <taxon>Metazoa</taxon>
        <taxon>Chordata</taxon>
        <taxon>Craniata</taxon>
        <taxon>Vertebrata</taxon>
        <taxon>Euteleostomi</taxon>
        <taxon>Actinopterygii</taxon>
        <taxon>Neopterygii</taxon>
        <taxon>Teleostei</taxon>
        <taxon>Protacanthopterygii</taxon>
        <taxon>Esociformes</taxon>
        <taxon>Umbridae</taxon>
        <taxon>Umbra</taxon>
    </lineage>
</organism>
<reference evidence="1 2" key="1">
    <citation type="submission" date="2024-06" db="EMBL/GenBank/DDBJ databases">
        <authorList>
            <person name="Pan Q."/>
            <person name="Wen M."/>
            <person name="Jouanno E."/>
            <person name="Zahm M."/>
            <person name="Klopp C."/>
            <person name="Cabau C."/>
            <person name="Louis A."/>
            <person name="Berthelot C."/>
            <person name="Parey E."/>
            <person name="Roest Crollius H."/>
            <person name="Montfort J."/>
            <person name="Robinson-Rechavi M."/>
            <person name="Bouchez O."/>
            <person name="Lampietro C."/>
            <person name="Lopez Roques C."/>
            <person name="Donnadieu C."/>
            <person name="Postlethwait J."/>
            <person name="Bobe J."/>
            <person name="Verreycken H."/>
            <person name="Guiguen Y."/>
        </authorList>
    </citation>
    <scope>NUCLEOTIDE SEQUENCE [LARGE SCALE GENOMIC DNA]</scope>
    <source>
        <strain evidence="1">Up_M1</strain>
        <tissue evidence="1">Testis</tissue>
    </source>
</reference>
<evidence type="ECO:0000313" key="1">
    <source>
        <dbReference type="EMBL" id="KAL1021802.1"/>
    </source>
</evidence>
<keyword evidence="2" id="KW-1185">Reference proteome</keyword>
<name>A0ABD0Y981_UMBPY</name>
<gene>
    <name evidence="1" type="ORF">UPYG_G00018260</name>
</gene>